<evidence type="ECO:0000256" key="4">
    <source>
        <dbReference type="ARBA" id="ARBA00022833"/>
    </source>
</evidence>
<keyword evidence="2 5" id="KW-0479">Metal-binding</keyword>
<keyword evidence="4 5" id="KW-0862">Zinc</keyword>
<keyword evidence="1 5" id="KW-0963">Cytoplasm</keyword>
<dbReference type="EC" id="3.-.-.-" evidence="5"/>
<dbReference type="NCBIfam" id="NF009807">
    <property type="entry name" value="PRK13291.1"/>
    <property type="match status" value="1"/>
</dbReference>
<feature type="binding site" evidence="5">
    <location>
        <position position="161"/>
    </location>
    <ligand>
        <name>Zn(2+)</name>
        <dbReference type="ChEBI" id="CHEBI:29105"/>
    </ligand>
</feature>
<dbReference type="AlphaFoldDB" id="A0A6J4VG86"/>
<dbReference type="EMBL" id="CADCWP010000216">
    <property type="protein sequence ID" value="CAA9578541.1"/>
    <property type="molecule type" value="Genomic_DNA"/>
</dbReference>
<keyword evidence="3 5" id="KW-0378">Hydrolase</keyword>
<name>A0A6J4VG86_9DEIN</name>
<evidence type="ECO:0000256" key="2">
    <source>
        <dbReference type="ARBA" id="ARBA00022723"/>
    </source>
</evidence>
<comment type="subcellular location">
    <subcellularLocation>
        <location evidence="5">Cytoplasm</location>
    </subcellularLocation>
</comment>
<dbReference type="InterPro" id="IPR024775">
    <property type="entry name" value="DinB-like"/>
</dbReference>
<evidence type="ECO:0000256" key="5">
    <source>
        <dbReference type="HAMAP-Rule" id="MF_01256"/>
    </source>
</evidence>
<dbReference type="GO" id="GO:0016787">
    <property type="term" value="F:hydrolase activity"/>
    <property type="evidence" value="ECO:0007669"/>
    <property type="project" value="UniProtKB-UniRule"/>
</dbReference>
<comment type="cofactor">
    <cofactor evidence="5">
        <name>Zn(2+)</name>
        <dbReference type="ChEBI" id="CHEBI:29105"/>
    </cofactor>
    <text evidence="5">Binds 1 zinc ion per subunit.</text>
</comment>
<dbReference type="HAMAP" id="MF_01256">
    <property type="entry name" value="YfiT_hydrol"/>
    <property type="match status" value="1"/>
</dbReference>
<dbReference type="InterPro" id="IPR034660">
    <property type="entry name" value="DinB/YfiT-like"/>
</dbReference>
<dbReference type="Gene3D" id="1.20.120.450">
    <property type="entry name" value="dinb family like domain"/>
    <property type="match status" value="1"/>
</dbReference>
<comment type="subunit">
    <text evidence="5">Homodimer.</text>
</comment>
<dbReference type="InterPro" id="IPR023774">
    <property type="entry name" value="Put_metal_dep_hydrolase_YfiT"/>
</dbReference>
<evidence type="ECO:0000259" key="6">
    <source>
        <dbReference type="Pfam" id="PF12867"/>
    </source>
</evidence>
<dbReference type="SUPFAM" id="SSF109854">
    <property type="entry name" value="DinB/YfiT-like putative metalloenzymes"/>
    <property type="match status" value="1"/>
</dbReference>
<feature type="binding site" evidence="5">
    <location>
        <position position="157"/>
    </location>
    <ligand>
        <name>Zn(2+)</name>
        <dbReference type="ChEBI" id="CHEBI:29105"/>
    </ligand>
</feature>
<gene>
    <name evidence="7" type="ORF">AVDCRST_MAG86-2527</name>
</gene>
<feature type="binding site" evidence="5">
    <location>
        <position position="65"/>
    </location>
    <ligand>
        <name>Zn(2+)</name>
        <dbReference type="ChEBI" id="CHEBI:29105"/>
    </ligand>
</feature>
<feature type="domain" description="DinB-like" evidence="6">
    <location>
        <begin position="29"/>
        <end position="165"/>
    </location>
</feature>
<dbReference type="Pfam" id="PF12867">
    <property type="entry name" value="DinB_2"/>
    <property type="match status" value="1"/>
</dbReference>
<dbReference type="GO" id="GO:0008270">
    <property type="term" value="F:zinc ion binding"/>
    <property type="evidence" value="ECO:0007669"/>
    <property type="project" value="UniProtKB-UniRule"/>
</dbReference>
<organism evidence="7">
    <name type="scientific">uncultured Truepera sp</name>
    <dbReference type="NCBI Taxonomy" id="543023"/>
    <lineage>
        <taxon>Bacteria</taxon>
        <taxon>Thermotogati</taxon>
        <taxon>Deinococcota</taxon>
        <taxon>Deinococci</taxon>
        <taxon>Trueperales</taxon>
        <taxon>Trueperaceae</taxon>
        <taxon>Truepera</taxon>
        <taxon>environmental samples</taxon>
    </lineage>
</organism>
<sequence>MDDARYPIGPFAPPTTITQADRDGWIAVLDAAPTTLRAAVSGLADEQLNTPYREGGWTVRQLVHHLPDSHLNSYVRFKLALTEPAPVIKPYFEERWVELPDTRNTPLEVSLTLLTALHQRWTTLLRAMSKEDFARTFAHPESGVQTLSESLAYYAWHSEHHTTQIINLRQREGWS</sequence>
<comment type="similarity">
    <text evidence="5">Belongs to the metal hydrolase YfiT family.</text>
</comment>
<protein>
    <recommendedName>
        <fullName evidence="5">Putative metal-dependent hydrolase AVDCRST_MAG86-2527</fullName>
        <ecNumber evidence="5">3.-.-.-</ecNumber>
    </recommendedName>
</protein>
<evidence type="ECO:0000256" key="1">
    <source>
        <dbReference type="ARBA" id="ARBA00022490"/>
    </source>
</evidence>
<comment type="function">
    <text evidence="5">Possible metal-dependent hydrolase.</text>
</comment>
<evidence type="ECO:0000313" key="7">
    <source>
        <dbReference type="EMBL" id="CAA9578541.1"/>
    </source>
</evidence>
<dbReference type="GO" id="GO:0005737">
    <property type="term" value="C:cytoplasm"/>
    <property type="evidence" value="ECO:0007669"/>
    <property type="project" value="UniProtKB-SubCell"/>
</dbReference>
<reference evidence="7" key="1">
    <citation type="submission" date="2020-02" db="EMBL/GenBank/DDBJ databases">
        <authorList>
            <person name="Meier V. D."/>
        </authorList>
    </citation>
    <scope>NUCLEOTIDE SEQUENCE</scope>
    <source>
        <strain evidence="7">AVDCRST_MAG86</strain>
    </source>
</reference>
<evidence type="ECO:0000256" key="3">
    <source>
        <dbReference type="ARBA" id="ARBA00022801"/>
    </source>
</evidence>
<proteinExistence type="inferred from homology"/>
<accession>A0A6J4VG86</accession>